<evidence type="ECO:0008006" key="3">
    <source>
        <dbReference type="Google" id="ProtNLM"/>
    </source>
</evidence>
<dbReference type="Proteomes" id="UP001236507">
    <property type="component" value="Unassembled WGS sequence"/>
</dbReference>
<sequence length="169" mass="19466">MYTNSLDTPRITRKTNSGGISWIKATLCMVALTLFSCQEKKEVKVKYVVINKKIVLPQGVEINGLKQGLWIEYNDVGFINNIVTYVNGIANGECLFYNDFGRIIRKFHCKNGKLNGLFECFNDNGLLTVKGVYDDNKMKGEWFYYSDNGKLMTYELWENGKIIKKKVFE</sequence>
<dbReference type="RefSeq" id="WP_283345353.1">
    <property type="nucleotide sequence ID" value="NZ_JASHIF010000012.1"/>
</dbReference>
<name>A0ABT6YAZ6_9BACT</name>
<evidence type="ECO:0000313" key="1">
    <source>
        <dbReference type="EMBL" id="MDI9860736.1"/>
    </source>
</evidence>
<protein>
    <recommendedName>
        <fullName evidence="3">Toxin-antitoxin system YwqK family antitoxin</fullName>
    </recommendedName>
</protein>
<dbReference type="Gene3D" id="2.20.110.10">
    <property type="entry name" value="Histone H3 K4-specific methyltransferase SET7/9 N-terminal domain"/>
    <property type="match status" value="1"/>
</dbReference>
<dbReference type="SUPFAM" id="SSF82185">
    <property type="entry name" value="Histone H3 K4-specific methyltransferase SET7/9 N-terminal domain"/>
    <property type="match status" value="1"/>
</dbReference>
<reference evidence="1 2" key="1">
    <citation type="submission" date="2023-05" db="EMBL/GenBank/DDBJ databases">
        <title>Novel species of genus Flectobacillus isolated from stream in China.</title>
        <authorList>
            <person name="Lu H."/>
        </authorList>
    </citation>
    <scope>NUCLEOTIDE SEQUENCE [LARGE SCALE GENOMIC DNA]</scope>
    <source>
        <strain evidence="1 2">KCTC 42575</strain>
    </source>
</reference>
<gene>
    <name evidence="1" type="ORF">QM524_16085</name>
</gene>
<dbReference type="EMBL" id="JASHIF010000012">
    <property type="protein sequence ID" value="MDI9860736.1"/>
    <property type="molecule type" value="Genomic_DNA"/>
</dbReference>
<comment type="caution">
    <text evidence="1">The sequence shown here is derived from an EMBL/GenBank/DDBJ whole genome shotgun (WGS) entry which is preliminary data.</text>
</comment>
<evidence type="ECO:0000313" key="2">
    <source>
        <dbReference type="Proteomes" id="UP001236507"/>
    </source>
</evidence>
<proteinExistence type="predicted"/>
<organism evidence="1 2">
    <name type="scientific">Flectobacillus roseus</name>
    <dbReference type="NCBI Taxonomy" id="502259"/>
    <lineage>
        <taxon>Bacteria</taxon>
        <taxon>Pseudomonadati</taxon>
        <taxon>Bacteroidota</taxon>
        <taxon>Cytophagia</taxon>
        <taxon>Cytophagales</taxon>
        <taxon>Flectobacillaceae</taxon>
        <taxon>Flectobacillus</taxon>
    </lineage>
</organism>
<keyword evidence="2" id="KW-1185">Reference proteome</keyword>
<accession>A0ABT6YAZ6</accession>